<dbReference type="Gene3D" id="3.40.50.300">
    <property type="entry name" value="P-loop containing nucleotide triphosphate hydrolases"/>
    <property type="match status" value="1"/>
</dbReference>
<dbReference type="InterPro" id="IPR011990">
    <property type="entry name" value="TPR-like_helical_dom_sf"/>
</dbReference>
<evidence type="ECO:0000259" key="3">
    <source>
        <dbReference type="PROSITE" id="PS00028"/>
    </source>
</evidence>
<proteinExistence type="predicted"/>
<feature type="compositionally biased region" description="Acidic residues" evidence="2">
    <location>
        <begin position="559"/>
        <end position="571"/>
    </location>
</feature>
<feature type="non-terminal residue" evidence="4">
    <location>
        <position position="1"/>
    </location>
</feature>
<gene>
    <name evidence="4" type="ORF">B7463_g4032</name>
</gene>
<feature type="region of interest" description="Disordered" evidence="2">
    <location>
        <begin position="558"/>
        <end position="579"/>
    </location>
</feature>
<evidence type="ECO:0000313" key="4">
    <source>
        <dbReference type="EMBL" id="RFU32291.1"/>
    </source>
</evidence>
<evidence type="ECO:0000256" key="2">
    <source>
        <dbReference type="SAM" id="MobiDB-lite"/>
    </source>
</evidence>
<name>A0A3E2HGU7_SCYLI</name>
<keyword evidence="5" id="KW-1185">Reference proteome</keyword>
<dbReference type="InterPro" id="IPR013087">
    <property type="entry name" value="Znf_C2H2_type"/>
</dbReference>
<evidence type="ECO:0000313" key="5">
    <source>
        <dbReference type="Proteomes" id="UP000258309"/>
    </source>
</evidence>
<dbReference type="PANTHER" id="PTHR35391">
    <property type="entry name" value="C2H2-TYPE DOMAIN-CONTAINING PROTEIN-RELATED"/>
    <property type="match status" value="1"/>
</dbReference>
<dbReference type="OMA" id="FNFQKPT"/>
<dbReference type="InterPro" id="IPR056681">
    <property type="entry name" value="DUF7779"/>
</dbReference>
<dbReference type="InterPro" id="IPR027417">
    <property type="entry name" value="P-loop_NTPase"/>
</dbReference>
<dbReference type="InterPro" id="IPR002182">
    <property type="entry name" value="NB-ARC"/>
</dbReference>
<organism evidence="4 5">
    <name type="scientific">Scytalidium lignicola</name>
    <name type="common">Hyphomycete</name>
    <dbReference type="NCBI Taxonomy" id="5539"/>
    <lineage>
        <taxon>Eukaryota</taxon>
        <taxon>Fungi</taxon>
        <taxon>Dikarya</taxon>
        <taxon>Ascomycota</taxon>
        <taxon>Pezizomycotina</taxon>
        <taxon>Leotiomycetes</taxon>
        <taxon>Leotiomycetes incertae sedis</taxon>
        <taxon>Scytalidium</taxon>
    </lineage>
</organism>
<feature type="repeat" description="TPR" evidence="1">
    <location>
        <begin position="1269"/>
        <end position="1302"/>
    </location>
</feature>
<sequence length="1387" mass="157229">MTEVNQVYRALRPHKHYPLPSSAPIAAQFEDCRQCFNRLCLALKSDSTLPYSAIADDTYGKFLAWGNDSGAASRNLDYTLRKTTNLRNTTLELLANLDDSLKKAIDRVQKANFRSKALRVDEESPSPRIEGDTIHDGNVKESAKKADSKVADLIEHIDGTVSCLMRLIPSLNDPFPVDEYSGTSTPSSAHPDIDLAATLFPAATQALLSRLGKANWRRRRYLKMLKEKGRTGVVYGAPKNLAQPKRSVLQEVAVDAFNFQKPTLKIDSLPSQASRTLKASAFSVSGGTDSSSNDGSSIRDGSSIFSAPKSEFKSAESTTSYPVSEAAPKQLTVPLPPVPLERGRSFACPYCRDEIDVGVHIETSTDWDLHVFKDLEPYMCTFDNCLRAEKTFGIRDDWFRHELENHRILKVWICQSCVSEFTTPESFEAHLQEFHDSIRGPKQLAMMVSLCMKHSEKRPGDQICPLCGLKLKMDALRDHVANHLEQLALTSVYGDESSEEDDIDDIGSQRFDDTASEGRTKLAILEDFVEEQLGLTPPYKKGPVDTGMDESVFDFVHDSDEEDSEDEDEDGVPTGSIKDYGDISRGWRVQNYLDIQMDERARRVRSPRLAPIDLGNPGKQMSSSTPVAPFRTAPSHPKDDEFVGRDADLANLYKILSVPGRLCTVSATGGMGKTATAVEFTYRYEQLYQYIFWAQAETRVGCADAFSLIAAQLQLAPQDGAVQDQAQLIELSKEFLEKTDKRWLLVFDNVNEWGDIEEYIPVNVAKTRGSLLITTRCPDFGLQPMPPNYFRIDLKEMNMEESRRMLIQGIRSDLRNERIRLHPEWRVAGEIASLAGLPLAISQIAGYVKTSGCSLTDFMELWNEWRRNTPMIRTVAGPAASSYSALETIWHIGLSELSNDTLKLLKIMAFVDSDGIQKDLLINDHSFAGLSFLSRSRTHRFKSMIEDLKKRRLITFKTQDKQEVLSIHRLLQHRLLNDMAVDSKERDDIFNLAFELVRERLPRPSIHTPEPAKWNDFKEYMPHVLALQRIYADGLQTITPSVKLAELFRDAGVHLWQRGLIYDGCRLLNTAESILDKLDVKEEQLRADIHIATSLLIQYFGISHRAESRDRFKKILTIRENVKAGTPPEEYTEDDERLLHNALADYGNSLLQFNRYKEAEEIYERCRAKYKEWGTEDVTPFEFAKFYHHLAFCRMYHEDWPGAFEMAEKAIELVTRHNGQMQLILRFKFDLACIILQSGDLQRSLELQEQILKVRLQMQGKGKASYFTLQSYYAVGALYAHLGQLDQAEKWFRTALSQASERAGKGFWPEVAVARTEFHLSQVLRQNGKNTPETERYETQARSTLSRFLPYDPLNGVTEEDAVALFDHLQPVFGGRFTGTSLLKYVK</sequence>
<dbReference type="PANTHER" id="PTHR35391:SF7">
    <property type="entry name" value="C2H2-TYPE DOMAIN-CONTAINING PROTEIN"/>
    <property type="match status" value="1"/>
</dbReference>
<dbReference type="PROSITE" id="PS50005">
    <property type="entry name" value="TPR"/>
    <property type="match status" value="1"/>
</dbReference>
<dbReference type="Proteomes" id="UP000258309">
    <property type="component" value="Unassembled WGS sequence"/>
</dbReference>
<dbReference type="GO" id="GO:0043531">
    <property type="term" value="F:ADP binding"/>
    <property type="evidence" value="ECO:0007669"/>
    <property type="project" value="InterPro"/>
</dbReference>
<reference evidence="4 5" key="1">
    <citation type="submission" date="2018-05" db="EMBL/GenBank/DDBJ databases">
        <title>Draft genome sequence of Scytalidium lignicola DSM 105466, a ubiquitous saprotrophic fungus.</title>
        <authorList>
            <person name="Buettner E."/>
            <person name="Gebauer A.M."/>
            <person name="Hofrichter M."/>
            <person name="Liers C."/>
            <person name="Kellner H."/>
        </authorList>
    </citation>
    <scope>NUCLEOTIDE SEQUENCE [LARGE SCALE GENOMIC DNA]</scope>
    <source>
        <strain evidence="4 5">DSM 105466</strain>
    </source>
</reference>
<dbReference type="Pfam" id="PF00931">
    <property type="entry name" value="NB-ARC"/>
    <property type="match status" value="1"/>
</dbReference>
<evidence type="ECO:0000256" key="1">
    <source>
        <dbReference type="PROSITE-ProRule" id="PRU00339"/>
    </source>
</evidence>
<dbReference type="InterPro" id="IPR019734">
    <property type="entry name" value="TPR_rpt"/>
</dbReference>
<feature type="region of interest" description="Disordered" evidence="2">
    <location>
        <begin position="609"/>
        <end position="641"/>
    </location>
</feature>
<feature type="domain" description="C2H2-type" evidence="3">
    <location>
        <begin position="414"/>
        <end position="435"/>
    </location>
</feature>
<dbReference type="SMART" id="SM00355">
    <property type="entry name" value="ZnF_C2H2"/>
    <property type="match status" value="3"/>
</dbReference>
<feature type="region of interest" description="Disordered" evidence="2">
    <location>
        <begin position="494"/>
        <end position="514"/>
    </location>
</feature>
<comment type="caution">
    <text evidence="4">The sequence shown here is derived from an EMBL/GenBank/DDBJ whole genome shotgun (WGS) entry which is preliminary data.</text>
</comment>
<feature type="compositionally biased region" description="Acidic residues" evidence="2">
    <location>
        <begin position="496"/>
        <end position="505"/>
    </location>
</feature>
<keyword evidence="1" id="KW-0802">TPR repeat</keyword>
<dbReference type="Gene3D" id="1.25.40.10">
    <property type="entry name" value="Tetratricopeptide repeat domain"/>
    <property type="match status" value="1"/>
</dbReference>
<dbReference type="SMART" id="SM00028">
    <property type="entry name" value="TPR"/>
    <property type="match status" value="3"/>
</dbReference>
<accession>A0A3E2HGU7</accession>
<dbReference type="SUPFAM" id="SSF52540">
    <property type="entry name" value="P-loop containing nucleoside triphosphate hydrolases"/>
    <property type="match status" value="1"/>
</dbReference>
<dbReference type="Pfam" id="PF13181">
    <property type="entry name" value="TPR_8"/>
    <property type="match status" value="1"/>
</dbReference>
<dbReference type="EMBL" id="NCSJ02000057">
    <property type="protein sequence ID" value="RFU32291.1"/>
    <property type="molecule type" value="Genomic_DNA"/>
</dbReference>
<dbReference type="STRING" id="5539.A0A3E2HGU7"/>
<dbReference type="PROSITE" id="PS00028">
    <property type="entry name" value="ZINC_FINGER_C2H2_1"/>
    <property type="match status" value="1"/>
</dbReference>
<protein>
    <recommendedName>
        <fullName evidence="3">C2H2-type domain-containing protein</fullName>
    </recommendedName>
</protein>
<dbReference type="Pfam" id="PF25000">
    <property type="entry name" value="DUF7779"/>
    <property type="match status" value="1"/>
</dbReference>
<feature type="non-terminal residue" evidence="4">
    <location>
        <position position="1387"/>
    </location>
</feature>
<dbReference type="SUPFAM" id="SSF48452">
    <property type="entry name" value="TPR-like"/>
    <property type="match status" value="1"/>
</dbReference>
<dbReference type="OrthoDB" id="6161812at2759"/>